<proteinExistence type="predicted"/>
<protein>
    <submittedName>
        <fullName evidence="2">Uncharacterized protein</fullName>
    </submittedName>
</protein>
<evidence type="ECO:0000313" key="2">
    <source>
        <dbReference type="EMBL" id="CAB3717382.1"/>
    </source>
</evidence>
<evidence type="ECO:0000313" key="3">
    <source>
        <dbReference type="Proteomes" id="UP000494111"/>
    </source>
</evidence>
<feature type="region of interest" description="Disordered" evidence="1">
    <location>
        <begin position="1"/>
        <end position="29"/>
    </location>
</feature>
<gene>
    <name evidence="2" type="ORF">LMG3458_03651</name>
</gene>
<sequence length="29" mass="3186">MPGLIPLTDIPASWPRPRGIRPTDSKEPS</sequence>
<evidence type="ECO:0000256" key="1">
    <source>
        <dbReference type="SAM" id="MobiDB-lite"/>
    </source>
</evidence>
<dbReference type="EMBL" id="CADIJO010000012">
    <property type="protein sequence ID" value="CAB3717382.1"/>
    <property type="molecule type" value="Genomic_DNA"/>
</dbReference>
<organism evidence="2 3">
    <name type="scientific">Achromobacter deleyi</name>
    <dbReference type="NCBI Taxonomy" id="1353891"/>
    <lineage>
        <taxon>Bacteria</taxon>
        <taxon>Pseudomonadati</taxon>
        <taxon>Pseudomonadota</taxon>
        <taxon>Betaproteobacteria</taxon>
        <taxon>Burkholderiales</taxon>
        <taxon>Alcaligenaceae</taxon>
        <taxon>Achromobacter</taxon>
    </lineage>
</organism>
<accession>A0A6S7A779</accession>
<reference evidence="2 3" key="1">
    <citation type="submission" date="2020-04" db="EMBL/GenBank/DDBJ databases">
        <authorList>
            <person name="De Canck E."/>
        </authorList>
    </citation>
    <scope>NUCLEOTIDE SEQUENCE [LARGE SCALE GENOMIC DNA]</scope>
    <source>
        <strain evidence="2 3">LMG 3458</strain>
    </source>
</reference>
<dbReference type="AlphaFoldDB" id="A0A6S7A779"/>
<name>A0A6S7A779_9BURK</name>
<dbReference type="Proteomes" id="UP000494111">
    <property type="component" value="Unassembled WGS sequence"/>
</dbReference>